<evidence type="ECO:0000256" key="4">
    <source>
        <dbReference type="ARBA" id="ARBA00023163"/>
    </source>
</evidence>
<evidence type="ECO:0000256" key="5">
    <source>
        <dbReference type="ARBA" id="ARBA00023242"/>
    </source>
</evidence>
<dbReference type="AlphaFoldDB" id="A0A2U1MZ49"/>
<evidence type="ECO:0000256" key="1">
    <source>
        <dbReference type="ARBA" id="ARBA00004123"/>
    </source>
</evidence>
<evidence type="ECO:0000313" key="7">
    <source>
        <dbReference type="EMBL" id="PWA66523.1"/>
    </source>
</evidence>
<organism evidence="7 8">
    <name type="scientific">Artemisia annua</name>
    <name type="common">Sweet wormwood</name>
    <dbReference type="NCBI Taxonomy" id="35608"/>
    <lineage>
        <taxon>Eukaryota</taxon>
        <taxon>Viridiplantae</taxon>
        <taxon>Streptophyta</taxon>
        <taxon>Embryophyta</taxon>
        <taxon>Tracheophyta</taxon>
        <taxon>Spermatophyta</taxon>
        <taxon>Magnoliopsida</taxon>
        <taxon>eudicotyledons</taxon>
        <taxon>Gunneridae</taxon>
        <taxon>Pentapetalae</taxon>
        <taxon>asterids</taxon>
        <taxon>campanulids</taxon>
        <taxon>Asterales</taxon>
        <taxon>Asteraceae</taxon>
        <taxon>Asteroideae</taxon>
        <taxon>Anthemideae</taxon>
        <taxon>Artemisiinae</taxon>
        <taxon>Artemisia</taxon>
    </lineage>
</organism>
<dbReference type="InterPro" id="IPR036576">
    <property type="entry name" value="WRKY_dom_sf"/>
</dbReference>
<dbReference type="InterPro" id="IPR003657">
    <property type="entry name" value="WRKY_dom"/>
</dbReference>
<evidence type="ECO:0000259" key="6">
    <source>
        <dbReference type="SMART" id="SM00774"/>
    </source>
</evidence>
<keyword evidence="2" id="KW-0805">Transcription regulation</keyword>
<protein>
    <submittedName>
        <fullName evidence="7">WRKY domain-containing protein</fullName>
    </submittedName>
</protein>
<evidence type="ECO:0000313" key="8">
    <source>
        <dbReference type="Proteomes" id="UP000245207"/>
    </source>
</evidence>
<dbReference type="GO" id="GO:0003700">
    <property type="term" value="F:DNA-binding transcription factor activity"/>
    <property type="evidence" value="ECO:0007669"/>
    <property type="project" value="InterPro"/>
</dbReference>
<dbReference type="GO" id="GO:0005634">
    <property type="term" value="C:nucleus"/>
    <property type="evidence" value="ECO:0007669"/>
    <property type="project" value="UniProtKB-SubCell"/>
</dbReference>
<sequence length="268" mass="30400">MEFSSWLESLPSNQIEADQELTHCHQWTDTPSEMLCMSQYNEVTLGTSDLQSSQASEVYASNYSIMSDHNVNNVVPHMHINDMYTLKSLDGGKPMNIDDKMVKTVTPSKKKRGCYTRKGSWTSSNVTSCTDDGYEWRKYGQKEIQKSKHKSINYHTCKNFLGPPQIILDSPDDANDTSIIINFESNSLIEKKEVDHHFTPKKHEQHECLSSPPLRDSRSCPFGPVFPVSSGLEHDCEIFTGVSSAINETKQILEDFDFDEIPLDVSFC</sequence>
<dbReference type="GO" id="GO:0043565">
    <property type="term" value="F:sequence-specific DNA binding"/>
    <property type="evidence" value="ECO:0007669"/>
    <property type="project" value="InterPro"/>
</dbReference>
<dbReference type="SUPFAM" id="SSF118290">
    <property type="entry name" value="WRKY DNA-binding domain"/>
    <property type="match status" value="1"/>
</dbReference>
<keyword evidence="4" id="KW-0804">Transcription</keyword>
<evidence type="ECO:0000256" key="2">
    <source>
        <dbReference type="ARBA" id="ARBA00023015"/>
    </source>
</evidence>
<evidence type="ECO:0000256" key="3">
    <source>
        <dbReference type="ARBA" id="ARBA00023125"/>
    </source>
</evidence>
<accession>A0A2U1MZ49</accession>
<name>A0A2U1MZ49_ARTAN</name>
<dbReference type="Proteomes" id="UP000245207">
    <property type="component" value="Unassembled WGS sequence"/>
</dbReference>
<keyword evidence="3" id="KW-0238">DNA-binding</keyword>
<gene>
    <name evidence="7" type="ORF">CTI12_AA322120</name>
</gene>
<dbReference type="EMBL" id="PKPP01004011">
    <property type="protein sequence ID" value="PWA66523.1"/>
    <property type="molecule type" value="Genomic_DNA"/>
</dbReference>
<dbReference type="Gene3D" id="2.20.25.80">
    <property type="entry name" value="WRKY domain"/>
    <property type="match status" value="1"/>
</dbReference>
<comment type="subcellular location">
    <subcellularLocation>
        <location evidence="1">Nucleus</location>
    </subcellularLocation>
</comment>
<reference evidence="7 8" key="1">
    <citation type="journal article" date="2018" name="Mol. Plant">
        <title>The genome of Artemisia annua provides insight into the evolution of Asteraceae family and artemisinin biosynthesis.</title>
        <authorList>
            <person name="Shen Q."/>
            <person name="Zhang L."/>
            <person name="Liao Z."/>
            <person name="Wang S."/>
            <person name="Yan T."/>
            <person name="Shi P."/>
            <person name="Liu M."/>
            <person name="Fu X."/>
            <person name="Pan Q."/>
            <person name="Wang Y."/>
            <person name="Lv Z."/>
            <person name="Lu X."/>
            <person name="Zhang F."/>
            <person name="Jiang W."/>
            <person name="Ma Y."/>
            <person name="Chen M."/>
            <person name="Hao X."/>
            <person name="Li L."/>
            <person name="Tang Y."/>
            <person name="Lv G."/>
            <person name="Zhou Y."/>
            <person name="Sun X."/>
            <person name="Brodelius P.E."/>
            <person name="Rose J.K.C."/>
            <person name="Tang K."/>
        </authorList>
    </citation>
    <scope>NUCLEOTIDE SEQUENCE [LARGE SCALE GENOMIC DNA]</scope>
    <source>
        <strain evidence="8">cv. Huhao1</strain>
        <tissue evidence="7">Leaf</tissue>
    </source>
</reference>
<feature type="domain" description="WRKY" evidence="6">
    <location>
        <begin position="130"/>
        <end position="159"/>
    </location>
</feature>
<dbReference type="Pfam" id="PF03106">
    <property type="entry name" value="WRKY"/>
    <property type="match status" value="1"/>
</dbReference>
<dbReference type="SMART" id="SM00774">
    <property type="entry name" value="WRKY"/>
    <property type="match status" value="1"/>
</dbReference>
<keyword evidence="5" id="KW-0539">Nucleus</keyword>
<dbReference type="OrthoDB" id="2021064at2759"/>
<comment type="caution">
    <text evidence="7">The sequence shown here is derived from an EMBL/GenBank/DDBJ whole genome shotgun (WGS) entry which is preliminary data.</text>
</comment>
<proteinExistence type="predicted"/>
<keyword evidence="8" id="KW-1185">Reference proteome</keyword>